<keyword evidence="3" id="KW-1185">Reference proteome</keyword>
<dbReference type="CDD" id="cd02440">
    <property type="entry name" value="AdoMet_MTases"/>
    <property type="match status" value="1"/>
</dbReference>
<accession>A0A6A6PRJ2</accession>
<dbReference type="PANTHER" id="PTHR43591:SF24">
    <property type="entry name" value="2-METHOXY-6-POLYPRENYL-1,4-BENZOQUINOL METHYLASE, MITOCHONDRIAL"/>
    <property type="match status" value="1"/>
</dbReference>
<proteinExistence type="predicted"/>
<evidence type="ECO:0000313" key="2">
    <source>
        <dbReference type="EMBL" id="KAF2482416.1"/>
    </source>
</evidence>
<evidence type="ECO:0000313" key="3">
    <source>
        <dbReference type="Proteomes" id="UP000799767"/>
    </source>
</evidence>
<dbReference type="EMBL" id="MU001636">
    <property type="protein sequence ID" value="KAF2482416.1"/>
    <property type="molecule type" value="Genomic_DNA"/>
</dbReference>
<dbReference type="Proteomes" id="UP000799767">
    <property type="component" value="Unassembled WGS sequence"/>
</dbReference>
<dbReference type="Gene3D" id="3.40.50.150">
    <property type="entry name" value="Vaccinia Virus protein VP39"/>
    <property type="match status" value="1"/>
</dbReference>
<dbReference type="GO" id="GO:0008168">
    <property type="term" value="F:methyltransferase activity"/>
    <property type="evidence" value="ECO:0007669"/>
    <property type="project" value="UniProtKB-KW"/>
</dbReference>
<dbReference type="InterPro" id="IPR041698">
    <property type="entry name" value="Methyltransf_25"/>
</dbReference>
<gene>
    <name evidence="2" type="ORF">BDY17DRAFT_298494</name>
</gene>
<dbReference type="AlphaFoldDB" id="A0A6A6PRJ2"/>
<dbReference type="InterPro" id="IPR029063">
    <property type="entry name" value="SAM-dependent_MTases_sf"/>
</dbReference>
<evidence type="ECO:0000259" key="1">
    <source>
        <dbReference type="Pfam" id="PF13649"/>
    </source>
</evidence>
<keyword evidence="2" id="KW-0489">Methyltransferase</keyword>
<dbReference type="PANTHER" id="PTHR43591">
    <property type="entry name" value="METHYLTRANSFERASE"/>
    <property type="match status" value="1"/>
</dbReference>
<feature type="domain" description="Methyltransferase" evidence="1">
    <location>
        <begin position="39"/>
        <end position="135"/>
    </location>
</feature>
<protein>
    <submittedName>
        <fullName evidence="2">Putative ubiE/COQ5 methyltransferase</fullName>
    </submittedName>
</protein>
<dbReference type="SUPFAM" id="SSF53335">
    <property type="entry name" value="S-adenosyl-L-methionine-dependent methyltransferases"/>
    <property type="match status" value="1"/>
</dbReference>
<name>A0A6A6PRJ2_9PEZI</name>
<dbReference type="OrthoDB" id="10017101at2759"/>
<dbReference type="RefSeq" id="XP_033588986.1">
    <property type="nucleotide sequence ID" value="XM_033733748.1"/>
</dbReference>
<dbReference type="Pfam" id="PF13649">
    <property type="entry name" value="Methyltransf_25"/>
    <property type="match status" value="1"/>
</dbReference>
<sequence>MPSTYTQGYDAATLASHQSRSAEAQADYLIPHIKPHFRILDIGCGPGTITCDFAKYVPQGSVTGVDFSEEVLAQARAEAERRGVGTTIHFQPASALELPFEEGSFDVVHCHALLVHVPHAAEAVKEMRRVCKTGGIVAAREPVWDTTVIHPHNPLLEKWKVVGARLKVLESAEPDAGKYLAEWAIAAGFEWDKVKVSCNVLEYSGSSAQWWGELTAKRARSELYARAIKAELMTEEEVEQVAAAYAAWGRNLRGGPIWAMMHMRLLAVK</sequence>
<keyword evidence="2" id="KW-0808">Transferase</keyword>
<organism evidence="2 3">
    <name type="scientific">Neohortaea acidophila</name>
    <dbReference type="NCBI Taxonomy" id="245834"/>
    <lineage>
        <taxon>Eukaryota</taxon>
        <taxon>Fungi</taxon>
        <taxon>Dikarya</taxon>
        <taxon>Ascomycota</taxon>
        <taxon>Pezizomycotina</taxon>
        <taxon>Dothideomycetes</taxon>
        <taxon>Dothideomycetidae</taxon>
        <taxon>Mycosphaerellales</taxon>
        <taxon>Teratosphaeriaceae</taxon>
        <taxon>Neohortaea</taxon>
    </lineage>
</organism>
<dbReference type="GO" id="GO:0032259">
    <property type="term" value="P:methylation"/>
    <property type="evidence" value="ECO:0007669"/>
    <property type="project" value="UniProtKB-KW"/>
</dbReference>
<reference evidence="2" key="1">
    <citation type="journal article" date="2020" name="Stud. Mycol.">
        <title>101 Dothideomycetes genomes: a test case for predicting lifestyles and emergence of pathogens.</title>
        <authorList>
            <person name="Haridas S."/>
            <person name="Albert R."/>
            <person name="Binder M."/>
            <person name="Bloem J."/>
            <person name="Labutti K."/>
            <person name="Salamov A."/>
            <person name="Andreopoulos B."/>
            <person name="Baker S."/>
            <person name="Barry K."/>
            <person name="Bills G."/>
            <person name="Bluhm B."/>
            <person name="Cannon C."/>
            <person name="Castanera R."/>
            <person name="Culley D."/>
            <person name="Daum C."/>
            <person name="Ezra D."/>
            <person name="Gonzalez J."/>
            <person name="Henrissat B."/>
            <person name="Kuo A."/>
            <person name="Liang C."/>
            <person name="Lipzen A."/>
            <person name="Lutzoni F."/>
            <person name="Magnuson J."/>
            <person name="Mondo S."/>
            <person name="Nolan M."/>
            <person name="Ohm R."/>
            <person name="Pangilinan J."/>
            <person name="Park H.-J."/>
            <person name="Ramirez L."/>
            <person name="Alfaro M."/>
            <person name="Sun H."/>
            <person name="Tritt A."/>
            <person name="Yoshinaga Y."/>
            <person name="Zwiers L.-H."/>
            <person name="Turgeon B."/>
            <person name="Goodwin S."/>
            <person name="Spatafora J."/>
            <person name="Crous P."/>
            <person name="Grigoriev I."/>
        </authorList>
    </citation>
    <scope>NUCLEOTIDE SEQUENCE</scope>
    <source>
        <strain evidence="2">CBS 113389</strain>
    </source>
</reference>
<dbReference type="GeneID" id="54474750"/>